<feature type="domain" description="Microbial-type PARG catalytic" evidence="2">
    <location>
        <begin position="121"/>
        <end position="197"/>
    </location>
</feature>
<dbReference type="NCBIfam" id="TIGR02452">
    <property type="entry name" value="TIGR02452 family protein"/>
    <property type="match status" value="1"/>
</dbReference>
<feature type="compositionally biased region" description="Gly residues" evidence="1">
    <location>
        <begin position="351"/>
        <end position="360"/>
    </location>
</feature>
<dbReference type="SUPFAM" id="SSF52949">
    <property type="entry name" value="Macro domain-like"/>
    <property type="match status" value="1"/>
</dbReference>
<sequence length="473" mass="52117">MGRTEKSQGLAPPAIRKDIRAKQARHIINKVVPAILASNARARKSAENSELIVDPGPISAATSTPKEKERADDNDAKYIKRKGQGRRKAKTTPSDPPPIHAQDDISRAKGKNDSRSFLPIEPERPLKIRILTTDTLTASSTLLPRNTRTHPNPCILNMASPLHPGGGVLAGATSQEEFLCARTTLLPSLHDSFYRLPERGAVFTRDVLVFRAPRLPLGDPAGELGVSERWWVDVVSAGGLRFPDLEGPEGETRLGVKDRRLVEEKMRAVMRILQRKGVRKCVLGAWGAGAYGNPVRDVAEAWRTVLDPLPEGKKNEKKGRKAERWTGLEEVVFAISHKKMAREFADAFGGGVVVEEGPGGLEEDDGEEETDELGEELRSKIAEMEGQIEKVWNAELKQRMTVILEGLKAQLKEREGTPSNQSQDSEDESESEVEEAEEGREELDGSSDDPVDDSDVDDFDGDLKLPDRTVRPD</sequence>
<keyword evidence="4" id="KW-1185">Reference proteome</keyword>
<dbReference type="InterPro" id="IPR019261">
    <property type="entry name" value="PARG_cat_microbial"/>
</dbReference>
<feature type="compositionally biased region" description="Acidic residues" evidence="1">
    <location>
        <begin position="361"/>
        <end position="374"/>
    </location>
</feature>
<accession>A0A6A5VBR4</accession>
<dbReference type="InterPro" id="IPR012664">
    <property type="entry name" value="CHP02452"/>
</dbReference>
<dbReference type="AlphaFoldDB" id="A0A6A5VBR4"/>
<feature type="region of interest" description="Disordered" evidence="1">
    <location>
        <begin position="40"/>
        <end position="119"/>
    </location>
</feature>
<feature type="region of interest" description="Disordered" evidence="1">
    <location>
        <begin position="351"/>
        <end position="374"/>
    </location>
</feature>
<dbReference type="PANTHER" id="PTHR35596">
    <property type="entry name" value="DUF2263 DOMAIN-CONTAINING PROTEIN"/>
    <property type="match status" value="1"/>
</dbReference>
<feature type="compositionally biased region" description="Basic and acidic residues" evidence="1">
    <location>
        <begin position="65"/>
        <end position="78"/>
    </location>
</feature>
<feature type="compositionally biased region" description="Basic and acidic residues" evidence="1">
    <location>
        <begin position="461"/>
        <end position="473"/>
    </location>
</feature>
<dbReference type="EMBL" id="ML976699">
    <property type="protein sequence ID" value="KAF1970677.1"/>
    <property type="molecule type" value="Genomic_DNA"/>
</dbReference>
<feature type="region of interest" description="Disordered" evidence="1">
    <location>
        <begin position="410"/>
        <end position="473"/>
    </location>
</feature>
<dbReference type="Pfam" id="PF10021">
    <property type="entry name" value="PARG_cat_microb"/>
    <property type="match status" value="1"/>
</dbReference>
<reference evidence="3" key="1">
    <citation type="journal article" date="2020" name="Stud. Mycol.">
        <title>101 Dothideomycetes genomes: a test case for predicting lifestyles and emergence of pathogens.</title>
        <authorList>
            <person name="Haridas S."/>
            <person name="Albert R."/>
            <person name="Binder M."/>
            <person name="Bloem J."/>
            <person name="Labutti K."/>
            <person name="Salamov A."/>
            <person name="Andreopoulos B."/>
            <person name="Baker S."/>
            <person name="Barry K."/>
            <person name="Bills G."/>
            <person name="Bluhm B."/>
            <person name="Cannon C."/>
            <person name="Castanera R."/>
            <person name="Culley D."/>
            <person name="Daum C."/>
            <person name="Ezra D."/>
            <person name="Gonzalez J."/>
            <person name="Henrissat B."/>
            <person name="Kuo A."/>
            <person name="Liang C."/>
            <person name="Lipzen A."/>
            <person name="Lutzoni F."/>
            <person name="Magnuson J."/>
            <person name="Mondo S."/>
            <person name="Nolan M."/>
            <person name="Ohm R."/>
            <person name="Pangilinan J."/>
            <person name="Park H.-J."/>
            <person name="Ramirez L."/>
            <person name="Alfaro M."/>
            <person name="Sun H."/>
            <person name="Tritt A."/>
            <person name="Yoshinaga Y."/>
            <person name="Zwiers L.-H."/>
            <person name="Turgeon B."/>
            <person name="Goodwin S."/>
            <person name="Spatafora J."/>
            <person name="Crous P."/>
            <person name="Grigoriev I."/>
        </authorList>
    </citation>
    <scope>NUCLEOTIDE SEQUENCE</scope>
    <source>
        <strain evidence="3">CBS 107.79</strain>
    </source>
</reference>
<name>A0A6A5VBR4_9PLEO</name>
<evidence type="ECO:0000259" key="2">
    <source>
        <dbReference type="Pfam" id="PF10021"/>
    </source>
</evidence>
<proteinExistence type="predicted"/>
<gene>
    <name evidence="3" type="ORF">BU23DRAFT_206450</name>
</gene>
<feature type="compositionally biased region" description="Basic residues" evidence="1">
    <location>
        <begin position="79"/>
        <end position="90"/>
    </location>
</feature>
<evidence type="ECO:0000256" key="1">
    <source>
        <dbReference type="SAM" id="MobiDB-lite"/>
    </source>
</evidence>
<dbReference type="OrthoDB" id="9985428at2759"/>
<dbReference type="Proteomes" id="UP000800036">
    <property type="component" value="Unassembled WGS sequence"/>
</dbReference>
<protein>
    <recommendedName>
        <fullName evidence="2">Microbial-type PARG catalytic domain-containing protein</fullName>
    </recommendedName>
</protein>
<evidence type="ECO:0000313" key="4">
    <source>
        <dbReference type="Proteomes" id="UP000800036"/>
    </source>
</evidence>
<dbReference type="InterPro" id="IPR043472">
    <property type="entry name" value="Macro_dom-like"/>
</dbReference>
<organism evidence="3 4">
    <name type="scientific">Bimuria novae-zelandiae CBS 107.79</name>
    <dbReference type="NCBI Taxonomy" id="1447943"/>
    <lineage>
        <taxon>Eukaryota</taxon>
        <taxon>Fungi</taxon>
        <taxon>Dikarya</taxon>
        <taxon>Ascomycota</taxon>
        <taxon>Pezizomycotina</taxon>
        <taxon>Dothideomycetes</taxon>
        <taxon>Pleosporomycetidae</taxon>
        <taxon>Pleosporales</taxon>
        <taxon>Massarineae</taxon>
        <taxon>Didymosphaeriaceae</taxon>
        <taxon>Bimuria</taxon>
    </lineage>
</organism>
<dbReference type="PANTHER" id="PTHR35596:SF1">
    <property type="entry name" value="MICROBIAL-TYPE PARG CATALYTIC DOMAIN-CONTAINING PROTEIN"/>
    <property type="match status" value="1"/>
</dbReference>
<feature type="compositionally biased region" description="Basic and acidic residues" evidence="1">
    <location>
        <begin position="101"/>
        <end position="114"/>
    </location>
</feature>
<dbReference type="Gene3D" id="3.40.220.10">
    <property type="entry name" value="Leucine Aminopeptidase, subunit E, domain 1"/>
    <property type="match status" value="1"/>
</dbReference>
<evidence type="ECO:0000313" key="3">
    <source>
        <dbReference type="EMBL" id="KAF1970677.1"/>
    </source>
</evidence>
<feature type="compositionally biased region" description="Acidic residues" evidence="1">
    <location>
        <begin position="424"/>
        <end position="460"/>
    </location>
</feature>